<organism evidence="1 2">
    <name type="scientific">Pantoea dispersa</name>
    <dbReference type="NCBI Taxonomy" id="59814"/>
    <lineage>
        <taxon>Bacteria</taxon>
        <taxon>Pseudomonadati</taxon>
        <taxon>Pseudomonadota</taxon>
        <taxon>Gammaproteobacteria</taxon>
        <taxon>Enterobacterales</taxon>
        <taxon>Erwiniaceae</taxon>
        <taxon>Pantoea</taxon>
    </lineage>
</organism>
<dbReference type="RefSeq" id="WP_058776301.1">
    <property type="nucleotide sequence ID" value="NZ_LDSD01000011.1"/>
</dbReference>
<dbReference type="EMBL" id="LDSE01000011">
    <property type="protein sequence ID" value="KTS68484.1"/>
    <property type="molecule type" value="Genomic_DNA"/>
</dbReference>
<protein>
    <submittedName>
        <fullName evidence="1">Uncharacterized protein</fullName>
    </submittedName>
</protein>
<evidence type="ECO:0000313" key="2">
    <source>
        <dbReference type="Proteomes" id="UP000071979"/>
    </source>
</evidence>
<evidence type="ECO:0000313" key="1">
    <source>
        <dbReference type="EMBL" id="KTS68484.1"/>
    </source>
</evidence>
<comment type="caution">
    <text evidence="1">The sequence shown here is derived from an EMBL/GenBank/DDBJ whole genome shotgun (WGS) entry which is preliminary data.</text>
</comment>
<dbReference type="AlphaFoldDB" id="A0A8E1S0D1"/>
<dbReference type="Proteomes" id="UP000071979">
    <property type="component" value="Unassembled WGS sequence"/>
</dbReference>
<sequence length="267" mass="28856">MASADDVARYLARRVADIVYPGGSQLPGIVNTSVKIYPGWPVPGTLQQDIDKGGVHISVWPLPAERKVSTALGRPYLTLAKGKPTLVFTVNGTTIGVAGVASALTNVQIALNGKLFTFHFRAGTTAEKALSALSVRLPRSFTIGSSLCLMLVTQLSLSVTTAGTAVRELRRQIKDFQITVWAPAPGLRDRIGSAIDAALSEQCHIDLDDGAPAQLLYDRQFDSDRSVNWHVYRRDLIFSVNYATTRTVSAPEVSRTIVTLNGQHTAR</sequence>
<reference evidence="1 2" key="1">
    <citation type="journal article" date="2016" name="Front. Microbiol.">
        <title>Genomic Resource of Rice Seed Associated Bacteria.</title>
        <authorList>
            <person name="Midha S."/>
            <person name="Bansal K."/>
            <person name="Sharma S."/>
            <person name="Kumar N."/>
            <person name="Patil P.P."/>
            <person name="Chaudhry V."/>
            <person name="Patil P.B."/>
        </authorList>
    </citation>
    <scope>NUCLEOTIDE SEQUENCE [LARGE SCALE GENOMIC DNA]</scope>
    <source>
        <strain evidence="1 2">SA3</strain>
    </source>
</reference>
<gene>
    <name evidence="1" type="ORF">SA3R_07220</name>
</gene>
<name>A0A8E1S0D1_9GAMM</name>
<proteinExistence type="predicted"/>
<accession>A0A8E1S0D1</accession>